<evidence type="ECO:0000256" key="12">
    <source>
        <dbReference type="ARBA" id="ARBA00049479"/>
    </source>
</evidence>
<evidence type="ECO:0000256" key="13">
    <source>
        <dbReference type="ARBA" id="ARBA00057036"/>
    </source>
</evidence>
<dbReference type="GO" id="GO:0004174">
    <property type="term" value="F:electron-transferring-flavoprotein dehydrogenase activity"/>
    <property type="evidence" value="ECO:0007669"/>
    <property type="project" value="TreeGrafter"/>
</dbReference>
<dbReference type="GO" id="GO:0008637">
    <property type="term" value="P:apoptotic mitochondrial changes"/>
    <property type="evidence" value="ECO:0007669"/>
    <property type="project" value="TreeGrafter"/>
</dbReference>
<keyword evidence="3" id="KW-0274">FAD</keyword>
<evidence type="ECO:0000256" key="1">
    <source>
        <dbReference type="ARBA" id="ARBA00006442"/>
    </source>
</evidence>
<accession>A0A6F9D5I7</accession>
<dbReference type="GO" id="GO:0050660">
    <property type="term" value="F:flavin adenine dinucleotide binding"/>
    <property type="evidence" value="ECO:0007669"/>
    <property type="project" value="TreeGrafter"/>
</dbReference>
<dbReference type="FunFam" id="3.50.50.100:FF:000006">
    <property type="entry name" value="apoptosis-inducing factor 2"/>
    <property type="match status" value="1"/>
</dbReference>
<reference evidence="15" key="1">
    <citation type="submission" date="2020-04" db="EMBL/GenBank/DDBJ databases">
        <authorList>
            <person name="Neveu A P."/>
        </authorList>
    </citation>
    <scope>NUCLEOTIDE SEQUENCE</scope>
    <source>
        <tissue evidence="15">Whole embryo</tissue>
    </source>
</reference>
<protein>
    <recommendedName>
        <fullName evidence="6">Ferroptosis suppressor protein 1</fullName>
    </recommendedName>
    <alternativeName>
        <fullName evidence="7">Apoptosis-inducing factor homologous mitochondrion-associated inducer of death</fullName>
    </alternativeName>
    <alternativeName>
        <fullName evidence="8">p53-responsive gene 3 protein</fullName>
    </alternativeName>
</protein>
<dbReference type="GO" id="GO:0005739">
    <property type="term" value="C:mitochondrion"/>
    <property type="evidence" value="ECO:0007669"/>
    <property type="project" value="TreeGrafter"/>
</dbReference>
<comment type="similarity">
    <text evidence="1">Belongs to the FAD-dependent oxidoreductase family.</text>
</comment>
<comment type="catalytic activity">
    <reaction evidence="9">
        <text>menadione + NADH + H(+) = menadiol + NAD(+)</text>
        <dbReference type="Rhea" id="RHEA:69695"/>
        <dbReference type="ChEBI" id="CHEBI:6746"/>
        <dbReference type="ChEBI" id="CHEBI:15378"/>
        <dbReference type="ChEBI" id="CHEBI:28869"/>
        <dbReference type="ChEBI" id="CHEBI:57540"/>
        <dbReference type="ChEBI" id="CHEBI:57945"/>
    </reaction>
    <physiologicalReaction direction="left-to-right" evidence="9">
        <dbReference type="Rhea" id="RHEA:69696"/>
    </physiologicalReaction>
</comment>
<evidence type="ECO:0000256" key="7">
    <source>
        <dbReference type="ARBA" id="ARBA00041541"/>
    </source>
</evidence>
<dbReference type="EMBL" id="LR782805">
    <property type="protein sequence ID" value="CAB3220703.1"/>
    <property type="molecule type" value="mRNA"/>
</dbReference>
<dbReference type="GO" id="GO:0043065">
    <property type="term" value="P:positive regulation of apoptotic process"/>
    <property type="evidence" value="ECO:0007669"/>
    <property type="project" value="TreeGrafter"/>
</dbReference>
<dbReference type="PRINTS" id="PR00469">
    <property type="entry name" value="PNDRDTASEII"/>
</dbReference>
<evidence type="ECO:0000256" key="6">
    <source>
        <dbReference type="ARBA" id="ARBA00040253"/>
    </source>
</evidence>
<evidence type="ECO:0000259" key="14">
    <source>
        <dbReference type="Pfam" id="PF07992"/>
    </source>
</evidence>
<keyword evidence="4" id="KW-0560">Oxidoreductase</keyword>
<evidence type="ECO:0000256" key="11">
    <source>
        <dbReference type="ARBA" id="ARBA00049275"/>
    </source>
</evidence>
<dbReference type="InterPro" id="IPR023753">
    <property type="entry name" value="FAD/NAD-binding_dom"/>
</dbReference>
<evidence type="ECO:0000256" key="10">
    <source>
        <dbReference type="ARBA" id="ARBA00049236"/>
    </source>
</evidence>
<comment type="catalytic activity">
    <reaction evidence="10">
        <text>ubiquinone-10 + NADH + H(+) = ubiquinol-10 + NAD(+)</text>
        <dbReference type="Rhea" id="RHEA:61984"/>
        <dbReference type="ChEBI" id="CHEBI:15378"/>
        <dbReference type="ChEBI" id="CHEBI:46245"/>
        <dbReference type="ChEBI" id="CHEBI:57540"/>
        <dbReference type="ChEBI" id="CHEBI:57945"/>
        <dbReference type="ChEBI" id="CHEBI:64183"/>
    </reaction>
    <physiologicalReaction direction="left-to-right" evidence="10">
        <dbReference type="Rhea" id="RHEA:61985"/>
    </physiologicalReaction>
</comment>
<dbReference type="Gene3D" id="3.50.50.100">
    <property type="match status" value="1"/>
</dbReference>
<dbReference type="InterPro" id="IPR036188">
    <property type="entry name" value="FAD/NAD-bd_sf"/>
</dbReference>
<dbReference type="PANTHER" id="PTHR43735:SF3">
    <property type="entry name" value="FERROPTOSIS SUPPRESSOR PROTEIN 1"/>
    <property type="match status" value="1"/>
</dbReference>
<evidence type="ECO:0000256" key="2">
    <source>
        <dbReference type="ARBA" id="ARBA00022630"/>
    </source>
</evidence>
<evidence type="ECO:0000256" key="8">
    <source>
        <dbReference type="ARBA" id="ARBA00042318"/>
    </source>
</evidence>
<evidence type="ECO:0000256" key="5">
    <source>
        <dbReference type="ARBA" id="ARBA00037027"/>
    </source>
</evidence>
<dbReference type="PRINTS" id="PR00368">
    <property type="entry name" value="FADPNR"/>
</dbReference>
<evidence type="ECO:0000256" key="9">
    <source>
        <dbReference type="ARBA" id="ARBA00048412"/>
    </source>
</evidence>
<dbReference type="SUPFAM" id="SSF51905">
    <property type="entry name" value="FAD/NAD(P)-binding domain"/>
    <property type="match status" value="1"/>
</dbReference>
<dbReference type="PANTHER" id="PTHR43735">
    <property type="entry name" value="APOPTOSIS-INDUCING FACTOR 1"/>
    <property type="match status" value="1"/>
</dbReference>
<comment type="cofactor">
    <cofactor evidence="5">
        <name>6-hydroxy-FAD</name>
        <dbReference type="ChEBI" id="CHEBI:60470"/>
    </cofactor>
</comment>
<comment type="catalytic activity">
    <reaction evidence="11">
        <text>phylloquinone + NADH + H(+) = phylloquinol + NAD(+)</text>
        <dbReference type="Rhea" id="RHEA:74075"/>
        <dbReference type="ChEBI" id="CHEBI:15378"/>
        <dbReference type="ChEBI" id="CHEBI:18067"/>
        <dbReference type="ChEBI" id="CHEBI:28433"/>
        <dbReference type="ChEBI" id="CHEBI:57540"/>
        <dbReference type="ChEBI" id="CHEBI:57945"/>
    </reaction>
    <physiologicalReaction direction="left-to-right" evidence="11">
        <dbReference type="Rhea" id="RHEA:74076"/>
    </physiologicalReaction>
</comment>
<sequence length="379" mass="41225">MGSGSSVPYQENMHVVVVGGGYCGALLAYKIKKSNLCKVTMIDPKDAMVHSIGALRCVVEEDFTKKIFLPYDQFIGDSFKRGKAVGLNTAQKEVTLEDGTTVSYTHLVIATGTRAPFPGKVTEAYPNVSTVDALKIYADYRTEVKNAKRVVLVGGGAVGVELSGEIKTTYPDKEVTLINSHDYFVSHRTSKGLQKKLIGVLNHKHITFMTGERVSNLSDLKLNEHVEGQVVKTESGKEVTADIVIPCTGTKLNNEFFKEALASSLTEHGALQVDEYLRVKGHEDIYAIGDINNSPEEKMTYTGQLQAKLFFNNFKAVASNGKLNPHKTASFMMVVPVGKDNGAGQLFGMVIGGTMVSKLKGHDLFHAQTWSGFGLKAPQ</sequence>
<evidence type="ECO:0000256" key="3">
    <source>
        <dbReference type="ARBA" id="ARBA00022827"/>
    </source>
</evidence>
<dbReference type="Pfam" id="PF07992">
    <property type="entry name" value="Pyr_redox_2"/>
    <property type="match status" value="1"/>
</dbReference>
<gene>
    <name evidence="15" type="primary">Aifm2-002</name>
</gene>
<dbReference type="AlphaFoldDB" id="A0A6F9D5I7"/>
<evidence type="ECO:0000256" key="4">
    <source>
        <dbReference type="ARBA" id="ARBA00023002"/>
    </source>
</evidence>
<organism evidence="15">
    <name type="scientific">Phallusia mammillata</name>
    <dbReference type="NCBI Taxonomy" id="59560"/>
    <lineage>
        <taxon>Eukaryota</taxon>
        <taxon>Metazoa</taxon>
        <taxon>Chordata</taxon>
        <taxon>Tunicata</taxon>
        <taxon>Ascidiacea</taxon>
        <taxon>Phlebobranchia</taxon>
        <taxon>Ascidiidae</taxon>
        <taxon>Phallusia</taxon>
    </lineage>
</organism>
<comment type="function">
    <text evidence="13">Putative FAD-dependent oxidoreductase.</text>
</comment>
<name>A0A6F9D5I7_9ASCI</name>
<evidence type="ECO:0000313" key="15">
    <source>
        <dbReference type="EMBL" id="CAB3220703.1"/>
    </source>
</evidence>
<comment type="catalytic activity">
    <reaction evidence="12">
        <text>menaquinone-4 + NADH + H(+) = menaquinol-4 + NAD(+)</text>
        <dbReference type="Rhea" id="RHEA:74079"/>
        <dbReference type="ChEBI" id="CHEBI:15378"/>
        <dbReference type="ChEBI" id="CHEBI:57540"/>
        <dbReference type="ChEBI" id="CHEBI:57945"/>
        <dbReference type="ChEBI" id="CHEBI:78277"/>
        <dbReference type="ChEBI" id="CHEBI:193091"/>
    </reaction>
    <physiologicalReaction direction="left-to-right" evidence="12">
        <dbReference type="Rhea" id="RHEA:74080"/>
    </physiologicalReaction>
</comment>
<keyword evidence="2" id="KW-0285">Flavoprotein</keyword>
<feature type="domain" description="FAD/NAD(P)-binding" evidence="14">
    <location>
        <begin position="13"/>
        <end position="296"/>
    </location>
</feature>
<proteinExistence type="evidence at transcript level"/>